<gene>
    <name evidence="11" type="ORF">F0919_01425</name>
</gene>
<keyword evidence="3" id="KW-0597">Phosphoprotein</keyword>
<sequence length="656" mass="75502">MQSDWCFGRNLFAFLFLLIITGCGNPKGNKSQCITEYKKISTQQVVTLKDVYKTMRLYDSIDEACHSNIAQPVINDLFTVVYSYQTYDTVIIPFLNKIAEEKNISVQDRSIALLRITTYYLYGLQDKEKAVPYLERATRYFPEMNDSVKKVYYSINGELSVEQSNLKEAARYYLKAIEIAEKQKDSSALMSNLSNYSTVYSRMREYKKAAEIKKEVLKYFLNKKDYNNLIYGYIGVGTEYGLLRDYDSAIHYFLLGIDLVENKGVVNPNIAFSLYTNIGGINLGLSRYDSAAYYYSKAKEQLAALKNEDHERFYIMSSAPAFAKVRSVEPELKIIKGYLDEYSKNNDYQGLSNVNYALYHIYFMQDDYHQSLRHFITYDSLKSLIADEENQQYVAEMDAKYETQKKQLKIEVQQREIKKQRAITGLLIAVLLVLALSTALFFARQKLKRNKREADLQQQFTRKLMENTEEERIRIARDLHDGVSQELMILKNQMPNENQAHKQRIDAIINEIRLISRDLHPVMLEKIGLKASVEHICNQLMEANMIFISSEIDYNNSLDKNGELQMFRMIQEALNNIIKYSQAQAAKVTINENAKYVVAEIIDNGNGFDVEAAMNSKNSFGLLNLKERSKALNGKTSISSSTSGTKIKIEIPKING</sequence>
<dbReference type="InterPro" id="IPR050482">
    <property type="entry name" value="Sensor_HK_TwoCompSys"/>
</dbReference>
<accession>A0A5M6CMW6</accession>
<feature type="transmembrane region" description="Helical" evidence="9">
    <location>
        <begin position="422"/>
        <end position="443"/>
    </location>
</feature>
<keyword evidence="9" id="KW-0812">Transmembrane</keyword>
<keyword evidence="9" id="KW-1133">Transmembrane helix</keyword>
<dbReference type="GO" id="GO:0005524">
    <property type="term" value="F:ATP binding"/>
    <property type="evidence" value="ECO:0007669"/>
    <property type="project" value="UniProtKB-KW"/>
</dbReference>
<dbReference type="PANTHER" id="PTHR24421">
    <property type="entry name" value="NITRATE/NITRITE SENSOR PROTEIN NARX-RELATED"/>
    <property type="match status" value="1"/>
</dbReference>
<dbReference type="Gene3D" id="3.30.565.10">
    <property type="entry name" value="Histidine kinase-like ATPase, C-terminal domain"/>
    <property type="match status" value="1"/>
</dbReference>
<dbReference type="Pfam" id="PF07730">
    <property type="entry name" value="HisKA_3"/>
    <property type="match status" value="1"/>
</dbReference>
<feature type="domain" description="Histidine kinase" evidence="10">
    <location>
        <begin position="503"/>
        <end position="655"/>
    </location>
</feature>
<comment type="catalytic activity">
    <reaction evidence="1">
        <text>ATP + protein L-histidine = ADP + protein N-phospho-L-histidine.</text>
        <dbReference type="EC" id="2.7.13.3"/>
    </reaction>
</comment>
<dbReference type="SUPFAM" id="SSF55874">
    <property type="entry name" value="ATPase domain of HSP90 chaperone/DNA topoisomerase II/histidine kinase"/>
    <property type="match status" value="1"/>
</dbReference>
<dbReference type="GO" id="GO:0000155">
    <property type="term" value="F:phosphorelay sensor kinase activity"/>
    <property type="evidence" value="ECO:0007669"/>
    <property type="project" value="InterPro"/>
</dbReference>
<evidence type="ECO:0000256" key="3">
    <source>
        <dbReference type="ARBA" id="ARBA00022553"/>
    </source>
</evidence>
<dbReference type="RefSeq" id="WP_150030927.1">
    <property type="nucleotide sequence ID" value="NZ_VWSH01000001.1"/>
</dbReference>
<evidence type="ECO:0000256" key="2">
    <source>
        <dbReference type="ARBA" id="ARBA00012438"/>
    </source>
</evidence>
<dbReference type="GO" id="GO:0046983">
    <property type="term" value="F:protein dimerization activity"/>
    <property type="evidence" value="ECO:0007669"/>
    <property type="project" value="InterPro"/>
</dbReference>
<evidence type="ECO:0000256" key="4">
    <source>
        <dbReference type="ARBA" id="ARBA00022679"/>
    </source>
</evidence>
<evidence type="ECO:0000256" key="8">
    <source>
        <dbReference type="ARBA" id="ARBA00023012"/>
    </source>
</evidence>
<evidence type="ECO:0000256" key="5">
    <source>
        <dbReference type="ARBA" id="ARBA00022741"/>
    </source>
</evidence>
<dbReference type="PROSITE" id="PS50109">
    <property type="entry name" value="HIS_KIN"/>
    <property type="match status" value="1"/>
</dbReference>
<dbReference type="Pfam" id="PF02518">
    <property type="entry name" value="HATPase_c"/>
    <property type="match status" value="1"/>
</dbReference>
<dbReference type="CDD" id="cd16917">
    <property type="entry name" value="HATPase_UhpB-NarQ-NarX-like"/>
    <property type="match status" value="1"/>
</dbReference>
<organism evidence="11 12">
    <name type="scientific">Taibaiella lutea</name>
    <dbReference type="NCBI Taxonomy" id="2608001"/>
    <lineage>
        <taxon>Bacteria</taxon>
        <taxon>Pseudomonadati</taxon>
        <taxon>Bacteroidota</taxon>
        <taxon>Chitinophagia</taxon>
        <taxon>Chitinophagales</taxon>
        <taxon>Chitinophagaceae</taxon>
        <taxon>Taibaiella</taxon>
    </lineage>
</organism>
<dbReference type="Proteomes" id="UP000323632">
    <property type="component" value="Unassembled WGS sequence"/>
</dbReference>
<dbReference type="InterPro" id="IPR011990">
    <property type="entry name" value="TPR-like_helical_dom_sf"/>
</dbReference>
<dbReference type="EMBL" id="VWSH01000001">
    <property type="protein sequence ID" value="KAA5536356.1"/>
    <property type="molecule type" value="Genomic_DNA"/>
</dbReference>
<name>A0A5M6CMW6_9BACT</name>
<dbReference type="InterPro" id="IPR003594">
    <property type="entry name" value="HATPase_dom"/>
</dbReference>
<evidence type="ECO:0000313" key="12">
    <source>
        <dbReference type="Proteomes" id="UP000323632"/>
    </source>
</evidence>
<dbReference type="InterPro" id="IPR005467">
    <property type="entry name" value="His_kinase_dom"/>
</dbReference>
<dbReference type="GO" id="GO:0016020">
    <property type="term" value="C:membrane"/>
    <property type="evidence" value="ECO:0007669"/>
    <property type="project" value="InterPro"/>
</dbReference>
<dbReference type="SMART" id="SM00028">
    <property type="entry name" value="TPR"/>
    <property type="match status" value="4"/>
</dbReference>
<evidence type="ECO:0000256" key="7">
    <source>
        <dbReference type="ARBA" id="ARBA00022840"/>
    </source>
</evidence>
<dbReference type="SMART" id="SM00387">
    <property type="entry name" value="HATPase_c"/>
    <property type="match status" value="1"/>
</dbReference>
<keyword evidence="8" id="KW-0902">Two-component regulatory system</keyword>
<keyword evidence="12" id="KW-1185">Reference proteome</keyword>
<dbReference type="InterPro" id="IPR019734">
    <property type="entry name" value="TPR_rpt"/>
</dbReference>
<dbReference type="InterPro" id="IPR036890">
    <property type="entry name" value="HATPase_C_sf"/>
</dbReference>
<dbReference type="InterPro" id="IPR011712">
    <property type="entry name" value="Sig_transdc_His_kin_sub3_dim/P"/>
</dbReference>
<keyword evidence="7" id="KW-0067">ATP-binding</keyword>
<evidence type="ECO:0000313" key="11">
    <source>
        <dbReference type="EMBL" id="KAA5536356.1"/>
    </source>
</evidence>
<keyword evidence="4" id="KW-0808">Transferase</keyword>
<dbReference type="SUPFAM" id="SSF48452">
    <property type="entry name" value="TPR-like"/>
    <property type="match status" value="1"/>
</dbReference>
<comment type="caution">
    <text evidence="11">The sequence shown here is derived from an EMBL/GenBank/DDBJ whole genome shotgun (WGS) entry which is preliminary data.</text>
</comment>
<evidence type="ECO:0000259" key="10">
    <source>
        <dbReference type="PROSITE" id="PS50109"/>
    </source>
</evidence>
<dbReference type="SUPFAM" id="SSF81901">
    <property type="entry name" value="HCP-like"/>
    <property type="match status" value="1"/>
</dbReference>
<dbReference type="PANTHER" id="PTHR24421:SF10">
    <property type="entry name" value="NITRATE_NITRITE SENSOR PROTEIN NARQ"/>
    <property type="match status" value="1"/>
</dbReference>
<dbReference type="Gene3D" id="1.25.40.10">
    <property type="entry name" value="Tetratricopeptide repeat domain"/>
    <property type="match status" value="2"/>
</dbReference>
<proteinExistence type="predicted"/>
<evidence type="ECO:0000256" key="1">
    <source>
        <dbReference type="ARBA" id="ARBA00000085"/>
    </source>
</evidence>
<dbReference type="AlphaFoldDB" id="A0A5M6CMW6"/>
<reference evidence="11 12" key="1">
    <citation type="submission" date="2019-09" db="EMBL/GenBank/DDBJ databases">
        <title>Genome sequence and assembly of Taibaiella sp.</title>
        <authorList>
            <person name="Chhetri G."/>
        </authorList>
    </citation>
    <scope>NUCLEOTIDE SEQUENCE [LARGE SCALE GENOMIC DNA]</scope>
    <source>
        <strain evidence="11 12">KVB11</strain>
    </source>
</reference>
<keyword evidence="6" id="KW-0418">Kinase</keyword>
<keyword evidence="9" id="KW-0472">Membrane</keyword>
<dbReference type="EC" id="2.7.13.3" evidence="2"/>
<keyword evidence="5" id="KW-0547">Nucleotide-binding</keyword>
<evidence type="ECO:0000256" key="9">
    <source>
        <dbReference type="SAM" id="Phobius"/>
    </source>
</evidence>
<evidence type="ECO:0000256" key="6">
    <source>
        <dbReference type="ARBA" id="ARBA00022777"/>
    </source>
</evidence>
<protein>
    <recommendedName>
        <fullName evidence="2">histidine kinase</fullName>
        <ecNumber evidence="2">2.7.13.3</ecNumber>
    </recommendedName>
</protein>
<dbReference type="Gene3D" id="1.20.5.1930">
    <property type="match status" value="1"/>
</dbReference>